<accession>A0A7S0DFB9</accession>
<sequence>MVAAFDCDRVHELAAEFGYTRCQFDDHQGLAAFRRTDTEDGTPEIVRVWWRTRTVETQLKHPRQGANSLYRKNVPNYTVLRAIFDYPRVHTGRGYRRNPEKNTSCPLCRKRFRGAVGAVSHIEDGHCPDCRGADKARRAVYKFVRAKNVNFTLDRIGYGSDGDGYDSDGNNYICHGCSKQFRTLKSMMQHQENKASCRDIVSFNPSTMQLGTTAYYSSDDDE</sequence>
<gene>
    <name evidence="1" type="ORF">MSP1401_LOCUS11916</name>
</gene>
<name>A0A7S0DFB9_MICPS</name>
<reference evidence="1" key="1">
    <citation type="submission" date="2021-01" db="EMBL/GenBank/DDBJ databases">
        <authorList>
            <person name="Corre E."/>
            <person name="Pelletier E."/>
            <person name="Niang G."/>
            <person name="Scheremetjew M."/>
            <person name="Finn R."/>
            <person name="Kale V."/>
            <person name="Holt S."/>
            <person name="Cochrane G."/>
            <person name="Meng A."/>
            <person name="Brown T."/>
            <person name="Cohen L."/>
        </authorList>
    </citation>
    <scope>NUCLEOTIDE SEQUENCE</scope>
    <source>
        <strain evidence="1">CCAC1681</strain>
    </source>
</reference>
<proteinExistence type="predicted"/>
<protein>
    <submittedName>
        <fullName evidence="1">Uncharacterized protein</fullName>
    </submittedName>
</protein>
<dbReference type="AlphaFoldDB" id="A0A7S0DFB9"/>
<organism evidence="1">
    <name type="scientific">Micromonas pusilla</name>
    <name type="common">Picoplanktonic green alga</name>
    <name type="synonym">Chromulina pusilla</name>
    <dbReference type="NCBI Taxonomy" id="38833"/>
    <lineage>
        <taxon>Eukaryota</taxon>
        <taxon>Viridiplantae</taxon>
        <taxon>Chlorophyta</taxon>
        <taxon>Mamiellophyceae</taxon>
        <taxon>Mamiellales</taxon>
        <taxon>Mamiellaceae</taxon>
        <taxon>Micromonas</taxon>
    </lineage>
</organism>
<dbReference type="EMBL" id="HBEN01014288">
    <property type="protein sequence ID" value="CAD8450912.1"/>
    <property type="molecule type" value="Transcribed_RNA"/>
</dbReference>
<evidence type="ECO:0000313" key="1">
    <source>
        <dbReference type="EMBL" id="CAD8450912.1"/>
    </source>
</evidence>